<dbReference type="AlphaFoldDB" id="Q5VQI9"/>
<protein>
    <submittedName>
        <fullName evidence="2">Uncharacterized protein</fullName>
    </submittedName>
</protein>
<dbReference type="Proteomes" id="UP000817658">
    <property type="component" value="Chromosome 1"/>
</dbReference>
<organism evidence="2">
    <name type="scientific">Oryza sativa subsp. japonica</name>
    <name type="common">Rice</name>
    <dbReference type="NCBI Taxonomy" id="39947"/>
    <lineage>
        <taxon>Eukaryota</taxon>
        <taxon>Viridiplantae</taxon>
        <taxon>Streptophyta</taxon>
        <taxon>Embryophyta</taxon>
        <taxon>Tracheophyta</taxon>
        <taxon>Spermatophyta</taxon>
        <taxon>Magnoliopsida</taxon>
        <taxon>Liliopsida</taxon>
        <taxon>Poales</taxon>
        <taxon>Poaceae</taxon>
        <taxon>BOP clade</taxon>
        <taxon>Oryzoideae</taxon>
        <taxon>Oryzeae</taxon>
        <taxon>Oryzinae</taxon>
        <taxon>Oryza</taxon>
        <taxon>Oryza sativa</taxon>
    </lineage>
</organism>
<evidence type="ECO:0000313" key="2">
    <source>
        <dbReference type="EMBL" id="BAD68275.1"/>
    </source>
</evidence>
<proteinExistence type="predicted"/>
<name>Q5VQI9_ORYSJ</name>
<dbReference type="EMBL" id="AP003293">
    <property type="protein sequence ID" value="BAD68275.1"/>
    <property type="molecule type" value="Genomic_DNA"/>
</dbReference>
<reference evidence="2" key="1">
    <citation type="journal article" date="2002" name="Nature">
        <title>The genome sequence and structure of rice chromosome 1.</title>
        <authorList>
            <person name="Sasaki T."/>
            <person name="Matsumoto T."/>
            <person name="Yamamoto K."/>
            <person name="Sakata K."/>
            <person name="Baba T."/>
            <person name="Katayose Y."/>
            <person name="Wu J."/>
            <person name="Niimura Y."/>
            <person name="Cheng Z."/>
            <person name="Nagamura Y."/>
            <person name="Antonio B.A."/>
            <person name="Kanamori H."/>
            <person name="Hosokawa S."/>
            <person name="Masukawa M."/>
            <person name="Arikawa K."/>
            <person name="Chiden Y."/>
            <person name="Hayashi M."/>
            <person name="Okamoto M."/>
            <person name="Ando T."/>
            <person name="Aoki H."/>
            <person name="Arita K."/>
            <person name="Hamada M."/>
            <person name="Harada C."/>
            <person name="Hijishita S."/>
            <person name="Honda M."/>
            <person name="Ichikawa Y."/>
            <person name="Idonuma A."/>
            <person name="Iijima M."/>
            <person name="Ikeda M."/>
            <person name="Ikeno M."/>
            <person name="Itoh S."/>
            <person name="Itoh T."/>
            <person name="Itoh Y."/>
            <person name="Itoh Y."/>
            <person name="Iwabuchi A."/>
            <person name="Kamiya K."/>
            <person name="Karasawa W."/>
            <person name="Katagiri S."/>
            <person name="Kikuta A."/>
            <person name="Kobayashi N."/>
            <person name="Kono I."/>
            <person name="Machita K."/>
            <person name="Maehara T."/>
            <person name="Mizuno H."/>
            <person name="Mizubayashi T."/>
            <person name="Mukai Y."/>
            <person name="Nagasaki H."/>
            <person name="Nakashima M."/>
            <person name="Nakama Y."/>
            <person name="Nakamichi Y."/>
            <person name="Nakamura M."/>
            <person name="Namiki N."/>
            <person name="Negishi M."/>
            <person name="Ohta I."/>
            <person name="Ono N."/>
            <person name="Saji S."/>
            <person name="Sakai K."/>
            <person name="Shibata M."/>
            <person name="Shimokawa T."/>
            <person name="Shomura A."/>
            <person name="Song J."/>
            <person name="Takazaki Y."/>
            <person name="Terasawa K."/>
            <person name="Tsuji K."/>
            <person name="Waki K."/>
            <person name="Yamagata H."/>
            <person name="Yamane H."/>
            <person name="Yoshiki S."/>
            <person name="Yoshihara R."/>
            <person name="Yukawa K."/>
            <person name="Zhong H."/>
            <person name="Iwama H."/>
            <person name="Endo T."/>
            <person name="Ito H."/>
            <person name="Hahn J.H."/>
            <person name="Kim H.I."/>
            <person name="Eun M.Y."/>
            <person name="Yano M."/>
            <person name="Jiang J."/>
            <person name="Gojobori T."/>
        </authorList>
    </citation>
    <scope>NUCLEOTIDE SEQUENCE [LARGE SCALE GENOMIC DNA]</scope>
</reference>
<accession>Q5VQI9</accession>
<feature type="compositionally biased region" description="Low complexity" evidence="1">
    <location>
        <begin position="114"/>
        <end position="124"/>
    </location>
</feature>
<sequence>MGGSASSGGAAWAVGTRGQRWAAACHQAWPRGRSARTAVRKGWRWAEKIDPDPLRRPRLFCSWSSGLQERSISLVLSSSSSNNGTSLARSSSTESAPVFAATAVDLGASSPDLLLLRSSPSPGSCRGNSADHDSSGG</sequence>
<feature type="region of interest" description="Disordered" evidence="1">
    <location>
        <begin position="114"/>
        <end position="137"/>
    </location>
</feature>
<gene>
    <name evidence="2" type="primary">P0691E06.21</name>
</gene>
<evidence type="ECO:0000256" key="1">
    <source>
        <dbReference type="SAM" id="MobiDB-lite"/>
    </source>
</evidence>